<dbReference type="Proteomes" id="UP000288805">
    <property type="component" value="Unassembled WGS sequence"/>
</dbReference>
<dbReference type="Gene3D" id="3.40.50.2000">
    <property type="entry name" value="Glycogen Phosphorylase B"/>
    <property type="match status" value="1"/>
</dbReference>
<evidence type="ECO:0000313" key="3">
    <source>
        <dbReference type="EMBL" id="RVW19805.1"/>
    </source>
</evidence>
<dbReference type="AlphaFoldDB" id="A0A438C979"/>
<dbReference type="EMBL" id="QGNW01002433">
    <property type="protein sequence ID" value="RVW19805.1"/>
    <property type="molecule type" value="Genomic_DNA"/>
</dbReference>
<dbReference type="PANTHER" id="PTHR46083">
    <property type="match status" value="1"/>
</dbReference>
<dbReference type="GO" id="GO:0009011">
    <property type="term" value="F:alpha-1,4-glucan glucosyltransferase (ADP-glucose donor) activity"/>
    <property type="evidence" value="ECO:0007669"/>
    <property type="project" value="UniProtKB-EC"/>
</dbReference>
<protein>
    <recommendedName>
        <fullName evidence="2">starch synthase</fullName>
        <ecNumber evidence="2">2.4.1.21</ecNumber>
    </recommendedName>
</protein>
<dbReference type="EC" id="2.4.1.21" evidence="2"/>
<organism evidence="3 4">
    <name type="scientific">Vitis vinifera</name>
    <name type="common">Grape</name>
    <dbReference type="NCBI Taxonomy" id="29760"/>
    <lineage>
        <taxon>Eukaryota</taxon>
        <taxon>Viridiplantae</taxon>
        <taxon>Streptophyta</taxon>
        <taxon>Embryophyta</taxon>
        <taxon>Tracheophyta</taxon>
        <taxon>Spermatophyta</taxon>
        <taxon>Magnoliopsida</taxon>
        <taxon>eudicotyledons</taxon>
        <taxon>Gunneridae</taxon>
        <taxon>Pentapetalae</taxon>
        <taxon>rosids</taxon>
        <taxon>Vitales</taxon>
        <taxon>Vitaceae</taxon>
        <taxon>Viteae</taxon>
        <taxon>Vitis</taxon>
    </lineage>
</organism>
<gene>
    <name evidence="3" type="primary">SS3_6</name>
    <name evidence="3" type="ORF">CK203_115690</name>
</gene>
<proteinExistence type="predicted"/>
<evidence type="ECO:0000313" key="4">
    <source>
        <dbReference type="Proteomes" id="UP000288805"/>
    </source>
</evidence>
<accession>A0A438C979</accession>
<comment type="caution">
    <text evidence="3">The sequence shown here is derived from an EMBL/GenBank/DDBJ whole genome shotgun (WGS) entry which is preliminary data.</text>
</comment>
<dbReference type="SUPFAM" id="SSF53756">
    <property type="entry name" value="UDP-Glycosyltransferase/glycogen phosphorylase"/>
    <property type="match status" value="1"/>
</dbReference>
<dbReference type="PANTHER" id="PTHR46083:SF1">
    <property type="entry name" value="GLYCOGEN SYNTHASE 2-RELATED"/>
    <property type="match status" value="1"/>
</dbReference>
<evidence type="ECO:0000256" key="2">
    <source>
        <dbReference type="ARBA" id="ARBA00012588"/>
    </source>
</evidence>
<name>A0A438C979_VITVI</name>
<evidence type="ECO:0000256" key="1">
    <source>
        <dbReference type="ARBA" id="ARBA00001478"/>
    </source>
</evidence>
<sequence length="221" mass="24886">MLVPSLYSCVIAAVLFVLLSNLHGLPSLSLFIYFYRYYGVLNGIDAAMWNPATDVFLPSKFNDMGADIQQQGGQMIVLGKASDGRVQTEFEGLANLHNQGPSIRILLTYRAKAFFHGSDGLPFEELSHMLYAAADMVLVPSIYEPCGLAQMIGMRYGAIPIVRKTGGLADTVFDMDDQLHRETANGYLHFLLLIFLFFELDKTLPHYPVFEYFYFYFFLSA</sequence>
<comment type="catalytic activity">
    <reaction evidence="1">
        <text>[(1-&gt;4)-alpha-D-glucosyl](n) + ADP-alpha-D-glucose = [(1-&gt;4)-alpha-D-glucosyl](n+1) + ADP + H(+)</text>
        <dbReference type="Rhea" id="RHEA:18189"/>
        <dbReference type="Rhea" id="RHEA-COMP:9584"/>
        <dbReference type="Rhea" id="RHEA-COMP:9587"/>
        <dbReference type="ChEBI" id="CHEBI:15378"/>
        <dbReference type="ChEBI" id="CHEBI:15444"/>
        <dbReference type="ChEBI" id="CHEBI:57498"/>
        <dbReference type="ChEBI" id="CHEBI:456216"/>
        <dbReference type="EC" id="2.4.1.21"/>
    </reaction>
</comment>
<reference evidence="3 4" key="1">
    <citation type="journal article" date="2018" name="PLoS Genet.">
        <title>Population sequencing reveals clonal diversity and ancestral inbreeding in the grapevine cultivar Chardonnay.</title>
        <authorList>
            <person name="Roach M.J."/>
            <person name="Johnson D.L."/>
            <person name="Bohlmann J."/>
            <person name="van Vuuren H.J."/>
            <person name="Jones S.J."/>
            <person name="Pretorius I.S."/>
            <person name="Schmidt S.A."/>
            <person name="Borneman A.R."/>
        </authorList>
    </citation>
    <scope>NUCLEOTIDE SEQUENCE [LARGE SCALE GENOMIC DNA]</scope>
    <source>
        <strain evidence="4">cv. Chardonnay</strain>
        <tissue evidence="3">Leaf</tissue>
    </source>
</reference>